<gene>
    <name evidence="3" type="ORF">ACFFGH_24035</name>
</gene>
<feature type="region of interest" description="Disordered" evidence="1">
    <location>
        <begin position="25"/>
        <end position="50"/>
    </location>
</feature>
<keyword evidence="4" id="KW-1185">Reference proteome</keyword>
<comment type="caution">
    <text evidence="3">The sequence shown here is derived from an EMBL/GenBank/DDBJ whole genome shotgun (WGS) entry which is preliminary data.</text>
</comment>
<dbReference type="Proteomes" id="UP001589896">
    <property type="component" value="Unassembled WGS sequence"/>
</dbReference>
<evidence type="ECO:0000313" key="4">
    <source>
        <dbReference type="Proteomes" id="UP001589896"/>
    </source>
</evidence>
<accession>A0ABV6RVW2</accession>
<evidence type="ECO:0000256" key="2">
    <source>
        <dbReference type="SAM" id="SignalP"/>
    </source>
</evidence>
<reference evidence="3 4" key="1">
    <citation type="submission" date="2024-09" db="EMBL/GenBank/DDBJ databases">
        <authorList>
            <person name="Sun Q."/>
            <person name="Mori K."/>
        </authorList>
    </citation>
    <scope>NUCLEOTIDE SEQUENCE [LARGE SCALE GENOMIC DNA]</scope>
    <source>
        <strain evidence="3 4">KCTC 23076</strain>
    </source>
</reference>
<dbReference type="EMBL" id="JBHLTG010000006">
    <property type="protein sequence ID" value="MFC0680911.1"/>
    <property type="molecule type" value="Genomic_DNA"/>
</dbReference>
<name>A0ABV6RVW2_9GAMM</name>
<evidence type="ECO:0000313" key="3">
    <source>
        <dbReference type="EMBL" id="MFC0680911.1"/>
    </source>
</evidence>
<sequence>MKKRFAAFVAVTLIAGMFSGCAAAESQSSAPSSPPAAPVETRAAAPVTAEPEPQARLVTVTAESIAVTADDGIGIATFDYFQPTDDLVVGLTEIFGFEPMKQRFGNQTSWDWGGFFLLDNDGPGDPPLYTNHFVQVTVPAVGEAEIETVDGIQVGDEAATIERRYPDQAHRVTAGDQPERLDVYVGAVPLPATGDDPPGANGRYEFSVALIAWDPDGTISEYRAPSPNFGV</sequence>
<feature type="chain" id="PRO_5046162455" description="Secreted protein" evidence="2">
    <location>
        <begin position="25"/>
        <end position="231"/>
    </location>
</feature>
<feature type="signal peptide" evidence="2">
    <location>
        <begin position="1"/>
        <end position="24"/>
    </location>
</feature>
<dbReference type="PROSITE" id="PS51257">
    <property type="entry name" value="PROKAR_LIPOPROTEIN"/>
    <property type="match status" value="1"/>
</dbReference>
<keyword evidence="2" id="KW-0732">Signal</keyword>
<proteinExistence type="predicted"/>
<evidence type="ECO:0000256" key="1">
    <source>
        <dbReference type="SAM" id="MobiDB-lite"/>
    </source>
</evidence>
<dbReference type="RefSeq" id="WP_386673061.1">
    <property type="nucleotide sequence ID" value="NZ_JBHLTG010000006.1"/>
</dbReference>
<protein>
    <recommendedName>
        <fullName evidence="5">Secreted protein</fullName>
    </recommendedName>
</protein>
<evidence type="ECO:0008006" key="5">
    <source>
        <dbReference type="Google" id="ProtNLM"/>
    </source>
</evidence>
<organism evidence="3 4">
    <name type="scientific">Lysobacter korlensis</name>
    <dbReference type="NCBI Taxonomy" id="553636"/>
    <lineage>
        <taxon>Bacteria</taxon>
        <taxon>Pseudomonadati</taxon>
        <taxon>Pseudomonadota</taxon>
        <taxon>Gammaproteobacteria</taxon>
        <taxon>Lysobacterales</taxon>
        <taxon>Lysobacteraceae</taxon>
        <taxon>Lysobacter</taxon>
    </lineage>
</organism>